<evidence type="ECO:0000256" key="5">
    <source>
        <dbReference type="ARBA" id="ARBA00023274"/>
    </source>
</evidence>
<evidence type="ECO:0000256" key="8">
    <source>
        <dbReference type="SAM" id="Coils"/>
    </source>
</evidence>
<dbReference type="EMBL" id="JACHVA010000089">
    <property type="protein sequence ID" value="MBC2602397.1"/>
    <property type="molecule type" value="Genomic_DNA"/>
</dbReference>
<dbReference type="Proteomes" id="UP000525652">
    <property type="component" value="Unassembled WGS sequence"/>
</dbReference>
<evidence type="ECO:0000256" key="3">
    <source>
        <dbReference type="ARBA" id="ARBA00022884"/>
    </source>
</evidence>
<dbReference type="GO" id="GO:0003735">
    <property type="term" value="F:structural constituent of ribosome"/>
    <property type="evidence" value="ECO:0007669"/>
    <property type="project" value="InterPro"/>
</dbReference>
<comment type="similarity">
    <text evidence="1 7">Belongs to the bacterial ribosomal protein bL9 family.</text>
</comment>
<evidence type="ECO:0000256" key="7">
    <source>
        <dbReference type="HAMAP-Rule" id="MF_00503"/>
    </source>
</evidence>
<dbReference type="InterPro" id="IPR020070">
    <property type="entry name" value="Ribosomal_bL9_N"/>
</dbReference>
<evidence type="ECO:0000259" key="9">
    <source>
        <dbReference type="PROSITE" id="PS00651"/>
    </source>
</evidence>
<proteinExistence type="inferred from homology"/>
<accession>A0A7X1AYN6</accession>
<dbReference type="InterPro" id="IPR036935">
    <property type="entry name" value="Ribosomal_bL9_N_sf"/>
</dbReference>
<dbReference type="HAMAP" id="MF_00503">
    <property type="entry name" value="Ribosomal_bL9"/>
    <property type="match status" value="1"/>
</dbReference>
<dbReference type="InterPro" id="IPR020594">
    <property type="entry name" value="Ribosomal_bL9_bac/chp"/>
</dbReference>
<name>A0A7X1AYN6_9BACT</name>
<organism evidence="10 11">
    <name type="scientific">Puniceicoccus vermicola</name>
    <dbReference type="NCBI Taxonomy" id="388746"/>
    <lineage>
        <taxon>Bacteria</taxon>
        <taxon>Pseudomonadati</taxon>
        <taxon>Verrucomicrobiota</taxon>
        <taxon>Opitutia</taxon>
        <taxon>Puniceicoccales</taxon>
        <taxon>Puniceicoccaceae</taxon>
        <taxon>Puniceicoccus</taxon>
    </lineage>
</organism>
<dbReference type="FunFam" id="3.10.430.100:FF:000006">
    <property type="entry name" value="50S ribosomal protein L9"/>
    <property type="match status" value="1"/>
</dbReference>
<dbReference type="GO" id="GO:1990904">
    <property type="term" value="C:ribonucleoprotein complex"/>
    <property type="evidence" value="ECO:0007669"/>
    <property type="project" value="UniProtKB-KW"/>
</dbReference>
<dbReference type="Gene3D" id="3.40.5.10">
    <property type="entry name" value="Ribosomal protein L9, N-terminal domain"/>
    <property type="match status" value="1"/>
</dbReference>
<sequence>MAQSEVLLLQPVTNIGGEGEKVSVKAGYARNFLVPRGLAIPATRSNERQIESLRKRRAEREAKELAEAQELMSKLQGLSLVIVVKTGEGGKMFGAVTSQDILAKIAENGIEVDRKQVHIPAPIKSIGDHSVEVKLHPEVQGELRLEVVSENPIED</sequence>
<evidence type="ECO:0000256" key="2">
    <source>
        <dbReference type="ARBA" id="ARBA00022730"/>
    </source>
</evidence>
<comment type="caution">
    <text evidence="10">The sequence shown here is derived from an EMBL/GenBank/DDBJ whole genome shotgun (WGS) entry which is preliminary data.</text>
</comment>
<keyword evidence="5 7" id="KW-0687">Ribonucleoprotein</keyword>
<dbReference type="InterPro" id="IPR020069">
    <property type="entry name" value="Ribosomal_bL9_C"/>
</dbReference>
<evidence type="ECO:0000256" key="1">
    <source>
        <dbReference type="ARBA" id="ARBA00010605"/>
    </source>
</evidence>
<dbReference type="InterPro" id="IPR036791">
    <property type="entry name" value="Ribosomal_bL9_C_sf"/>
</dbReference>
<keyword evidence="4 7" id="KW-0689">Ribosomal protein</keyword>
<dbReference type="InterPro" id="IPR009027">
    <property type="entry name" value="Ribosomal_bL9/RNase_H1_N"/>
</dbReference>
<dbReference type="RefSeq" id="WP_185693083.1">
    <property type="nucleotide sequence ID" value="NZ_JACHVA010000089.1"/>
</dbReference>
<keyword evidence="11" id="KW-1185">Reference proteome</keyword>
<feature type="domain" description="Ribosomal protein L9" evidence="9">
    <location>
        <begin position="16"/>
        <end position="43"/>
    </location>
</feature>
<dbReference type="PROSITE" id="PS00651">
    <property type="entry name" value="RIBOSOMAL_L9"/>
    <property type="match status" value="1"/>
</dbReference>
<evidence type="ECO:0000256" key="4">
    <source>
        <dbReference type="ARBA" id="ARBA00022980"/>
    </source>
</evidence>
<dbReference type="PANTHER" id="PTHR21368">
    <property type="entry name" value="50S RIBOSOMAL PROTEIN L9"/>
    <property type="match status" value="1"/>
</dbReference>
<dbReference type="SUPFAM" id="SSF55653">
    <property type="entry name" value="Ribosomal protein L9 C-domain"/>
    <property type="match status" value="1"/>
</dbReference>
<dbReference type="Gene3D" id="3.10.430.100">
    <property type="entry name" value="Ribosomal protein L9, C-terminal domain"/>
    <property type="match status" value="1"/>
</dbReference>
<reference evidence="10 11" key="1">
    <citation type="submission" date="2020-07" db="EMBL/GenBank/DDBJ databases">
        <authorList>
            <person name="Feng X."/>
        </authorList>
    </citation>
    <scope>NUCLEOTIDE SEQUENCE [LARGE SCALE GENOMIC DNA]</scope>
    <source>
        <strain evidence="10 11">JCM14086</strain>
    </source>
</reference>
<keyword evidence="2 7" id="KW-0699">rRNA-binding</keyword>
<evidence type="ECO:0000313" key="10">
    <source>
        <dbReference type="EMBL" id="MBC2602397.1"/>
    </source>
</evidence>
<dbReference type="GO" id="GO:0006412">
    <property type="term" value="P:translation"/>
    <property type="evidence" value="ECO:0007669"/>
    <property type="project" value="UniProtKB-UniRule"/>
</dbReference>
<keyword evidence="3 7" id="KW-0694">RNA-binding</keyword>
<dbReference type="Pfam" id="PF01281">
    <property type="entry name" value="Ribosomal_L9_N"/>
    <property type="match status" value="1"/>
</dbReference>
<evidence type="ECO:0000313" key="11">
    <source>
        <dbReference type="Proteomes" id="UP000525652"/>
    </source>
</evidence>
<keyword evidence="8" id="KW-0175">Coiled coil</keyword>
<feature type="coiled-coil region" evidence="8">
    <location>
        <begin position="48"/>
        <end position="78"/>
    </location>
</feature>
<dbReference type="AlphaFoldDB" id="A0A7X1AYN6"/>
<dbReference type="NCBIfam" id="TIGR00158">
    <property type="entry name" value="L9"/>
    <property type="match status" value="1"/>
</dbReference>
<dbReference type="GO" id="GO:0005840">
    <property type="term" value="C:ribosome"/>
    <property type="evidence" value="ECO:0007669"/>
    <property type="project" value="UniProtKB-KW"/>
</dbReference>
<dbReference type="SUPFAM" id="SSF55658">
    <property type="entry name" value="L9 N-domain-like"/>
    <property type="match status" value="1"/>
</dbReference>
<dbReference type="InterPro" id="IPR000244">
    <property type="entry name" value="Ribosomal_bL9"/>
</dbReference>
<dbReference type="Pfam" id="PF03948">
    <property type="entry name" value="Ribosomal_L9_C"/>
    <property type="match status" value="1"/>
</dbReference>
<protein>
    <recommendedName>
        <fullName evidence="6 7">Large ribosomal subunit protein bL9</fullName>
    </recommendedName>
</protein>
<comment type="function">
    <text evidence="7">Binds to the 23S rRNA.</text>
</comment>
<evidence type="ECO:0000256" key="6">
    <source>
        <dbReference type="ARBA" id="ARBA00035292"/>
    </source>
</evidence>
<dbReference type="GO" id="GO:0019843">
    <property type="term" value="F:rRNA binding"/>
    <property type="evidence" value="ECO:0007669"/>
    <property type="project" value="UniProtKB-UniRule"/>
</dbReference>
<gene>
    <name evidence="7" type="primary">rplI</name>
    <name evidence="10" type="ORF">H5P30_11470</name>
</gene>